<keyword evidence="4" id="KW-1185">Reference proteome</keyword>
<evidence type="ECO:0000256" key="1">
    <source>
        <dbReference type="SAM" id="MobiDB-lite"/>
    </source>
</evidence>
<dbReference type="SUPFAM" id="SSF53300">
    <property type="entry name" value="vWA-like"/>
    <property type="match status" value="1"/>
</dbReference>
<dbReference type="eggNOG" id="COG1721">
    <property type="taxonomic scope" value="Bacteria"/>
</dbReference>
<protein>
    <recommendedName>
        <fullName evidence="2">DUF58 domain-containing protein</fullName>
    </recommendedName>
</protein>
<dbReference type="InterPro" id="IPR002881">
    <property type="entry name" value="DUF58"/>
</dbReference>
<organism evidence="3 4">
    <name type="scientific">Methyloversatilis universalis (strain ATCC BAA-1314 / DSM 25237 / JCM 13912 / CCUG 52030 / FAM5)</name>
    <dbReference type="NCBI Taxonomy" id="1000565"/>
    <lineage>
        <taxon>Bacteria</taxon>
        <taxon>Pseudomonadati</taxon>
        <taxon>Pseudomonadota</taxon>
        <taxon>Betaproteobacteria</taxon>
        <taxon>Nitrosomonadales</taxon>
        <taxon>Sterolibacteriaceae</taxon>
        <taxon>Methyloversatilis</taxon>
    </lineage>
</organism>
<evidence type="ECO:0000313" key="3">
    <source>
        <dbReference type="EMBL" id="EGK69948.1"/>
    </source>
</evidence>
<feature type="domain" description="DUF58" evidence="2">
    <location>
        <begin position="50"/>
        <end position="253"/>
    </location>
</feature>
<name>F5RHW6_METUF</name>
<dbReference type="PANTHER" id="PTHR33608">
    <property type="entry name" value="BLL2464 PROTEIN"/>
    <property type="match status" value="1"/>
</dbReference>
<dbReference type="Proteomes" id="UP000005019">
    <property type="component" value="Unassembled WGS sequence"/>
</dbReference>
<accession>F5RHW6</accession>
<dbReference type="PANTHER" id="PTHR33608:SF6">
    <property type="entry name" value="BLL2464 PROTEIN"/>
    <property type="match status" value="1"/>
</dbReference>
<dbReference type="OrthoDB" id="8996492at2"/>
<dbReference type="Pfam" id="PF01882">
    <property type="entry name" value="DUF58"/>
    <property type="match status" value="1"/>
</dbReference>
<dbReference type="EMBL" id="AFHG01000059">
    <property type="protein sequence ID" value="EGK69948.1"/>
    <property type="molecule type" value="Genomic_DNA"/>
</dbReference>
<evidence type="ECO:0000313" key="4">
    <source>
        <dbReference type="Proteomes" id="UP000005019"/>
    </source>
</evidence>
<comment type="caution">
    <text evidence="3">The sequence shown here is derived from an EMBL/GenBank/DDBJ whole genome shotgun (WGS) entry which is preliminary data.</text>
</comment>
<dbReference type="STRING" id="1000565.METUNv1_03915"/>
<feature type="region of interest" description="Disordered" evidence="1">
    <location>
        <begin position="12"/>
        <end position="34"/>
    </location>
</feature>
<dbReference type="AlphaFoldDB" id="F5RHW6"/>
<evidence type="ECO:0000259" key="2">
    <source>
        <dbReference type="Pfam" id="PF01882"/>
    </source>
</evidence>
<gene>
    <name evidence="3" type="ORF">METUNv1_03915</name>
</gene>
<sequence length="287" mass="31747">MTHAEQVQEFHYRLPHRSAGARPGSHPGSSLGAGQEFVSHMNLHDRPDPRRLDLRASLRSITGEWLVRVNRQRVGVAVQALVDVSASMAFGARRRKIDLAADFVESLAHSAFRVGDALGLRAFDHAERADLTIPATLSRGLGSVMADSLRHCDTAPGGIEGLEDVVQQMVGREALVFIVSDFHWPLDRLGAALDLLSHAFVVPMVLWDAAETEPPHSDAIAPLRDAETNVRRTLLLRPKLRSQWRDAVADRREALNALFAAHDLRPFWLTGRFDADALSDYFMEACA</sequence>
<dbReference type="InterPro" id="IPR036465">
    <property type="entry name" value="vWFA_dom_sf"/>
</dbReference>
<proteinExistence type="predicted"/>
<dbReference type="RefSeq" id="WP_008064673.1">
    <property type="nucleotide sequence ID" value="NZ_AFHG01000059.1"/>
</dbReference>
<reference evidence="3 4" key="1">
    <citation type="journal article" date="2011" name="J. Bacteriol.">
        <title>Genome sequence of Methyloversatilis universalis FAM5T, a methylotrophic representative of the order Rhodocyclales.</title>
        <authorList>
            <person name="Kittichotirat W."/>
            <person name="Good N.M."/>
            <person name="Hall R."/>
            <person name="Bringel F."/>
            <person name="Lajus A."/>
            <person name="Medigue C."/>
            <person name="Smalley N.E."/>
            <person name="Beck D."/>
            <person name="Bumgarner R."/>
            <person name="Vuilleumier S."/>
            <person name="Kalyuzhnaya M.G."/>
        </authorList>
    </citation>
    <scope>NUCLEOTIDE SEQUENCE [LARGE SCALE GENOMIC DNA]</scope>
    <source>
        <strain evidence="4">ATCC BAA-1314 / JCM 13912 / FAM5</strain>
    </source>
</reference>